<dbReference type="AlphaFoldDB" id="M0MDM5"/>
<comment type="caution">
    <text evidence="1">The sequence shown here is derived from an EMBL/GenBank/DDBJ whole genome shotgun (WGS) entry which is preliminary data.</text>
</comment>
<keyword evidence="2" id="KW-1185">Reference proteome</keyword>
<evidence type="ECO:0000313" key="1">
    <source>
        <dbReference type="EMBL" id="EMA43862.1"/>
    </source>
</evidence>
<evidence type="ECO:0000313" key="2">
    <source>
        <dbReference type="Proteomes" id="UP000011669"/>
    </source>
</evidence>
<dbReference type="PROSITE" id="PS51257">
    <property type="entry name" value="PROKAR_LIPOPROTEIN"/>
    <property type="match status" value="1"/>
</dbReference>
<evidence type="ECO:0008006" key="3">
    <source>
        <dbReference type="Google" id="ProtNLM"/>
    </source>
</evidence>
<name>M0MDM5_9EURY</name>
<reference evidence="1 2" key="1">
    <citation type="journal article" date="2014" name="PLoS Genet.">
        <title>Phylogenetically driven sequencing of extremely halophilic archaea reveals strategies for static and dynamic osmo-response.</title>
        <authorList>
            <person name="Becker E.A."/>
            <person name="Seitzer P.M."/>
            <person name="Tritt A."/>
            <person name="Larsen D."/>
            <person name="Krusor M."/>
            <person name="Yao A.I."/>
            <person name="Wu D."/>
            <person name="Madern D."/>
            <person name="Eisen J.A."/>
            <person name="Darling A.E."/>
            <person name="Facciotti M.T."/>
        </authorList>
    </citation>
    <scope>NUCLEOTIDE SEQUENCE [LARGE SCALE GENOMIC DNA]</scope>
    <source>
        <strain evidence="1 2">DSM 5350</strain>
    </source>
</reference>
<dbReference type="STRING" id="1227455.C449_12520"/>
<dbReference type="RefSeq" id="WP_006078363.1">
    <property type="nucleotide sequence ID" value="NZ_AOMD01000027.1"/>
</dbReference>
<dbReference type="PATRIC" id="fig|1227455.4.peg.2566"/>
<dbReference type="OrthoDB" id="307067at2157"/>
<dbReference type="InParanoid" id="M0MDM5"/>
<protein>
    <recommendedName>
        <fullName evidence="3">CARDB domain-containing protein</fullName>
    </recommendedName>
</protein>
<proteinExistence type="predicted"/>
<dbReference type="Proteomes" id="UP000011669">
    <property type="component" value="Unassembled WGS sequence"/>
</dbReference>
<accession>M0MDM5</accession>
<sequence length="131" mass="13629">MPKTSWRHVLVAAMVVLVFAFGGCLTLEPSITTETSDSSVFDGLSATEPWTGSGVRVNATLRSTGDAGNVTQITVIKANGRSFQTIPVDPGQTTVIFTVPANQNSSIVASNTANSTTIETVNVTADGNEVL</sequence>
<gene>
    <name evidence="1" type="ORF">C449_12520</name>
</gene>
<dbReference type="EMBL" id="AOMD01000027">
    <property type="protein sequence ID" value="EMA43862.1"/>
    <property type="molecule type" value="Genomic_DNA"/>
</dbReference>
<organism evidence="1 2">
    <name type="scientific">Halococcus saccharolyticus DSM 5350</name>
    <dbReference type="NCBI Taxonomy" id="1227455"/>
    <lineage>
        <taxon>Archaea</taxon>
        <taxon>Methanobacteriati</taxon>
        <taxon>Methanobacteriota</taxon>
        <taxon>Stenosarchaea group</taxon>
        <taxon>Halobacteria</taxon>
        <taxon>Halobacteriales</taxon>
        <taxon>Halococcaceae</taxon>
        <taxon>Halococcus</taxon>
    </lineage>
</organism>